<dbReference type="PANTHER" id="PTHR35896:SF3">
    <property type="entry name" value="MAJOR FACILITATOR SUPERFAMILY TRANSPORTER"/>
    <property type="match status" value="1"/>
</dbReference>
<comment type="caution">
    <text evidence="2">The sequence shown here is derived from an EMBL/GenBank/DDBJ whole genome shotgun (WGS) entry which is preliminary data.</text>
</comment>
<reference evidence="2 3" key="1">
    <citation type="submission" date="2014-02" db="EMBL/GenBank/DDBJ databases">
        <title>The genome sequence of the entomopathogenic fungus Metarhizium robertsii ARSEF 2575.</title>
        <authorList>
            <person name="Giuliano Garisto Donzelli B."/>
            <person name="Roe B.A."/>
            <person name="Macmil S.L."/>
            <person name="Krasnoff S.B."/>
            <person name="Gibson D.M."/>
        </authorList>
    </citation>
    <scope>NUCLEOTIDE SEQUENCE [LARGE SCALE GENOMIC DNA]</scope>
    <source>
        <strain evidence="2 3">ARSEF 2575</strain>
    </source>
</reference>
<keyword evidence="1" id="KW-0812">Transmembrane</keyword>
<dbReference type="PANTHER" id="PTHR35896">
    <property type="entry name" value="IG-LIKE DOMAIN-CONTAINING PROTEIN"/>
    <property type="match status" value="1"/>
</dbReference>
<dbReference type="HOGENOM" id="CLU_066042_4_1_1"/>
<proteinExistence type="predicted"/>
<dbReference type="eggNOG" id="ENOG502S165">
    <property type="taxonomic scope" value="Eukaryota"/>
</dbReference>
<evidence type="ECO:0000313" key="2">
    <source>
        <dbReference type="EMBL" id="EXU95079.1"/>
    </source>
</evidence>
<protein>
    <submittedName>
        <fullName evidence="2">Uncharacterized protein</fullName>
    </submittedName>
</protein>
<dbReference type="AlphaFoldDB" id="A0A014PHM0"/>
<accession>A0A014PHM0</accession>
<name>A0A014PHM0_9HYPO</name>
<evidence type="ECO:0000313" key="3">
    <source>
        <dbReference type="Proteomes" id="UP000030151"/>
    </source>
</evidence>
<dbReference type="EMBL" id="JELW01000105">
    <property type="protein sequence ID" value="EXU95079.1"/>
    <property type="molecule type" value="Genomic_DNA"/>
</dbReference>
<gene>
    <name evidence="2" type="ORF">X797_011838</name>
</gene>
<keyword evidence="1" id="KW-1133">Transmembrane helix</keyword>
<sequence length="228" mass="26037">MNYSILPTAEGDIPSEREQRKCKGPDPEPNVRRRIVLLSLLALATLVIALASFAYDSQHVNTALVESCGGSPEEATSLGCSFDVMSFAWLPSRCFDQELMLDFLHLRRWQWFTDADGRHPIDQATVAKGTYEHLYVTQEYHMYHCTYMWRKMHRAVQHGQPLDGYIGSLAHTDHCESVLVHPDSSWGELTTSIFSKYVKCPWGTQNLERDGWYRIVNGTKVAGRWVLV</sequence>
<dbReference type="InterPro" id="IPR053008">
    <property type="entry name" value="Phomopsin_biosynth_assoc"/>
</dbReference>
<organism evidence="2 3">
    <name type="scientific">Metarhizium robertsii</name>
    <dbReference type="NCBI Taxonomy" id="568076"/>
    <lineage>
        <taxon>Eukaryota</taxon>
        <taxon>Fungi</taxon>
        <taxon>Dikarya</taxon>
        <taxon>Ascomycota</taxon>
        <taxon>Pezizomycotina</taxon>
        <taxon>Sordariomycetes</taxon>
        <taxon>Hypocreomycetidae</taxon>
        <taxon>Hypocreales</taxon>
        <taxon>Clavicipitaceae</taxon>
        <taxon>Metarhizium</taxon>
    </lineage>
</organism>
<dbReference type="Proteomes" id="UP000030151">
    <property type="component" value="Unassembled WGS sequence"/>
</dbReference>
<feature type="transmembrane region" description="Helical" evidence="1">
    <location>
        <begin position="35"/>
        <end position="55"/>
    </location>
</feature>
<keyword evidence="1" id="KW-0472">Membrane</keyword>
<evidence type="ECO:0000256" key="1">
    <source>
        <dbReference type="SAM" id="Phobius"/>
    </source>
</evidence>